<name>A0AB38U943_BACT4</name>
<dbReference type="EMBL" id="CP083685">
    <property type="protein sequence ID" value="UYU89383.1"/>
    <property type="molecule type" value="Genomic_DNA"/>
</dbReference>
<accession>A0AB38U943</accession>
<reference evidence="2" key="1">
    <citation type="submission" date="2021-06" db="EMBL/GenBank/DDBJ databases">
        <title>Interrogation of the integrated mobile genetic elements in gut-associated Bacteroides with a consensus prediction approach.</title>
        <authorList>
            <person name="Campbell D.E."/>
            <person name="Leigh J.R."/>
            <person name="Kim T."/>
            <person name="England W."/>
            <person name="Whitaker R.J."/>
            <person name="Degnan P.H."/>
        </authorList>
    </citation>
    <scope>NUCLEOTIDE SEQUENCE</scope>
    <source>
        <strain evidence="2">VPI-3443</strain>
    </source>
</reference>
<gene>
    <name evidence="2" type="ORF">KQP74_15670</name>
</gene>
<evidence type="ECO:0000313" key="2">
    <source>
        <dbReference type="EMBL" id="UYU89383.1"/>
    </source>
</evidence>
<evidence type="ECO:0000256" key="1">
    <source>
        <dbReference type="SAM" id="Coils"/>
    </source>
</evidence>
<keyword evidence="1" id="KW-0175">Coiled coil</keyword>
<feature type="coiled-coil region" evidence="1">
    <location>
        <begin position="52"/>
        <end position="83"/>
    </location>
</feature>
<organism evidence="2 3">
    <name type="scientific">Bacteroides thetaiotaomicron</name>
    <dbReference type="NCBI Taxonomy" id="818"/>
    <lineage>
        <taxon>Bacteria</taxon>
        <taxon>Pseudomonadati</taxon>
        <taxon>Bacteroidota</taxon>
        <taxon>Bacteroidia</taxon>
        <taxon>Bacteroidales</taxon>
        <taxon>Bacteroidaceae</taxon>
        <taxon>Bacteroides</taxon>
    </lineage>
</organism>
<dbReference type="Proteomes" id="UP001162960">
    <property type="component" value="Chromosome"/>
</dbReference>
<dbReference type="RefSeq" id="WP_264455075.1">
    <property type="nucleotide sequence ID" value="NZ_CP083685.1"/>
</dbReference>
<protein>
    <submittedName>
        <fullName evidence="2">Uncharacterized protein</fullName>
    </submittedName>
</protein>
<evidence type="ECO:0000313" key="3">
    <source>
        <dbReference type="Proteomes" id="UP001162960"/>
    </source>
</evidence>
<sequence>MKKIEFYAGQDLDNAYQDLQINAPCCGEFNGKVLYSTDTIDEIYAKVLGTSKWEYEEHLRKEHEEYERKEAEFKAKIPQLTDEYRKRARGIIPVEHLEYWDKIVPIRLNDLYRGMELDCWLELISVLNDSSKEELKRLDECRILFSKQGHSGMSAGLVFSGLNQFHPLGSKLVMYIKSN</sequence>
<dbReference type="AlphaFoldDB" id="A0AB38U943"/>
<proteinExistence type="predicted"/>